<proteinExistence type="predicted"/>
<reference evidence="1" key="1">
    <citation type="submission" date="2021-01" db="EMBL/GenBank/DDBJ databases">
        <title>Complete genome sequence of Clostridiales bacterium R-7.</title>
        <authorList>
            <person name="Mahoney-Kurpe S.C."/>
            <person name="Palevich N."/>
            <person name="Koike S."/>
            <person name="Moon C.D."/>
            <person name="Attwood G.T."/>
        </authorList>
    </citation>
    <scope>NUCLEOTIDE SEQUENCE</scope>
    <source>
        <strain evidence="1">R-7</strain>
    </source>
</reference>
<keyword evidence="1" id="KW-0378">Hydrolase</keyword>
<name>A0AC61N638_9FIRM</name>
<protein>
    <submittedName>
        <fullName evidence="1">Alpha/beta hydrolase</fullName>
    </submittedName>
</protein>
<gene>
    <name evidence="1" type="ORF">JYE49_08505</name>
</gene>
<dbReference type="Proteomes" id="UP000682782">
    <property type="component" value="Chromosome"/>
</dbReference>
<evidence type="ECO:0000313" key="2">
    <source>
        <dbReference type="Proteomes" id="UP000682782"/>
    </source>
</evidence>
<dbReference type="EMBL" id="CP068393">
    <property type="protein sequence ID" value="QUC65921.1"/>
    <property type="molecule type" value="Genomic_DNA"/>
</dbReference>
<keyword evidence="2" id="KW-1185">Reference proteome</keyword>
<organism evidence="1 2">
    <name type="scientific">Aristaeella hokkaidonensis</name>
    <dbReference type="NCBI Taxonomy" id="3046382"/>
    <lineage>
        <taxon>Bacteria</taxon>
        <taxon>Bacillati</taxon>
        <taxon>Bacillota</taxon>
        <taxon>Clostridia</taxon>
        <taxon>Eubacteriales</taxon>
        <taxon>Aristaeellaceae</taxon>
        <taxon>Aristaeella</taxon>
    </lineage>
</organism>
<accession>A0AC61N638</accession>
<sequence>MGELITKDGLRLHYEEFGTGGRVVLSAMAGLFYPDGLQQALARKGYHVYCLTLRGFAPSSYVTEDYGERWYDVFAGDVIVLADSLGLDRFFYLGASHGAGIGWHLLWRYPERVKAFVAVVPGPHSLEAGVMSYRQMLLQGLISAPPPFDPPTDDPDRLARREKREAWLKSLPKADPLEKQVDYGRPLMCCGTEERLREVLRSLQTPTLILGGTDDPISTPALMTRTACCLPDCRLVMYSRSGHNIDTDIPEELADEADRFLQKY</sequence>
<evidence type="ECO:0000313" key="1">
    <source>
        <dbReference type="EMBL" id="QUC65921.1"/>
    </source>
</evidence>